<comment type="caution">
    <text evidence="5">The sequence shown here is derived from an EMBL/GenBank/DDBJ whole genome shotgun (WGS) entry which is preliminary data.</text>
</comment>
<sequence length="336" mass="37062">PVSSTLYGPRFLKGEVGGSITHPCFYSTTPANKHDRKYWCKMVQSGFCQTVVSTTGYTSKAHVGRVSLKDNPQNGTFAVTLMELKWNDTGTYRCGIGNTNSNMYISLNLTVVADAVDSEPPELILGELHGSVTILCPAGDPQVGEKKFWCKLGRTGCTLIANTNGYVGRNYQGRIFITPQESSGAFKVLINNLKKEDSGLYKCGMGSPSSRDRQQVVALQVTAASTLPRSPKFLSSTIGGSLSFKCHHDPKGNYQKKYLCQWKAAHCSLLVDTEGFVHESYKGRVQIATSSQENGTYRVEMKDLREEDEGWYWCGAKSEHVEHTSSLKLLIQKGRC</sequence>
<organism evidence="5 6">
    <name type="scientific">Turnix velox</name>
    <name type="common">Little buttonquail</name>
    <dbReference type="NCBI Taxonomy" id="2529409"/>
    <lineage>
        <taxon>Eukaryota</taxon>
        <taxon>Metazoa</taxon>
        <taxon>Chordata</taxon>
        <taxon>Craniata</taxon>
        <taxon>Vertebrata</taxon>
        <taxon>Euteleostomi</taxon>
        <taxon>Archelosauria</taxon>
        <taxon>Archosauria</taxon>
        <taxon>Dinosauria</taxon>
        <taxon>Saurischia</taxon>
        <taxon>Theropoda</taxon>
        <taxon>Coelurosauria</taxon>
        <taxon>Aves</taxon>
        <taxon>Neognathae</taxon>
        <taxon>Neoaves</taxon>
        <taxon>Charadriiformes</taxon>
        <taxon>Turnicidae</taxon>
        <taxon>Turnix</taxon>
    </lineage>
</organism>
<dbReference type="CDD" id="cd05716">
    <property type="entry name" value="IgV_pIgR_like"/>
    <property type="match status" value="3"/>
</dbReference>
<evidence type="ECO:0000256" key="3">
    <source>
        <dbReference type="ARBA" id="ARBA00023136"/>
    </source>
</evidence>
<keyword evidence="3" id="KW-0472">Membrane</keyword>
<dbReference type="Gene3D" id="2.60.40.10">
    <property type="entry name" value="Immunoglobulins"/>
    <property type="match status" value="3"/>
</dbReference>
<reference evidence="5 6" key="1">
    <citation type="submission" date="2019-09" db="EMBL/GenBank/DDBJ databases">
        <title>Bird 10,000 Genomes (B10K) Project - Family phase.</title>
        <authorList>
            <person name="Zhang G."/>
        </authorList>
    </citation>
    <scope>NUCLEOTIDE SEQUENCE [LARGE SCALE GENOMIC DNA]</scope>
    <source>
        <strain evidence="5">B10K-DU-029-46</strain>
    </source>
</reference>
<dbReference type="InterPro" id="IPR050671">
    <property type="entry name" value="CD300_family_receptors"/>
</dbReference>
<dbReference type="PROSITE" id="PS50835">
    <property type="entry name" value="IG_LIKE"/>
    <property type="match status" value="1"/>
</dbReference>
<feature type="domain" description="Ig-like" evidence="4">
    <location>
        <begin position="1"/>
        <end position="110"/>
    </location>
</feature>
<keyword evidence="6" id="KW-1185">Reference proteome</keyword>
<dbReference type="OrthoDB" id="8442846at2759"/>
<accession>A0A7L3KZU7</accession>
<dbReference type="InterPro" id="IPR007110">
    <property type="entry name" value="Ig-like_dom"/>
</dbReference>
<evidence type="ECO:0000256" key="2">
    <source>
        <dbReference type="ARBA" id="ARBA00022692"/>
    </source>
</evidence>
<dbReference type="PANTHER" id="PTHR11860">
    <property type="entry name" value="POLYMERIC-IMMUNOGLOBULIN RECEPTOR"/>
    <property type="match status" value="1"/>
</dbReference>
<evidence type="ECO:0000256" key="1">
    <source>
        <dbReference type="ARBA" id="ARBA00004370"/>
    </source>
</evidence>
<dbReference type="InterPro" id="IPR036179">
    <property type="entry name" value="Ig-like_dom_sf"/>
</dbReference>
<dbReference type="Proteomes" id="UP000582182">
    <property type="component" value="Unassembled WGS sequence"/>
</dbReference>
<dbReference type="GO" id="GO:0005886">
    <property type="term" value="C:plasma membrane"/>
    <property type="evidence" value="ECO:0007669"/>
    <property type="project" value="TreeGrafter"/>
</dbReference>
<gene>
    <name evidence="5" type="primary">Pigr_0</name>
    <name evidence="5" type="ORF">TURVEL_R13861</name>
</gene>
<dbReference type="InterPro" id="IPR013106">
    <property type="entry name" value="Ig_V-set"/>
</dbReference>
<comment type="subcellular location">
    <subcellularLocation>
        <location evidence="1">Membrane</location>
    </subcellularLocation>
</comment>
<name>A0A7L3KZU7_9CHAR</name>
<dbReference type="InterPro" id="IPR003599">
    <property type="entry name" value="Ig_sub"/>
</dbReference>
<feature type="non-terminal residue" evidence="5">
    <location>
        <position position="1"/>
    </location>
</feature>
<dbReference type="GO" id="GO:0004888">
    <property type="term" value="F:transmembrane signaling receptor activity"/>
    <property type="evidence" value="ECO:0007669"/>
    <property type="project" value="TreeGrafter"/>
</dbReference>
<dbReference type="SMART" id="SM00406">
    <property type="entry name" value="IGv"/>
    <property type="match status" value="3"/>
</dbReference>
<proteinExistence type="predicted"/>
<dbReference type="InterPro" id="IPR013783">
    <property type="entry name" value="Ig-like_fold"/>
</dbReference>
<keyword evidence="2" id="KW-0812">Transmembrane</keyword>
<dbReference type="Pfam" id="PF07686">
    <property type="entry name" value="V-set"/>
    <property type="match status" value="3"/>
</dbReference>
<evidence type="ECO:0000313" key="6">
    <source>
        <dbReference type="Proteomes" id="UP000582182"/>
    </source>
</evidence>
<dbReference type="AlphaFoldDB" id="A0A7L3KZU7"/>
<dbReference type="EMBL" id="VZTY01000309">
    <property type="protein sequence ID" value="NXU47112.1"/>
    <property type="molecule type" value="Genomic_DNA"/>
</dbReference>
<evidence type="ECO:0000259" key="4">
    <source>
        <dbReference type="PROSITE" id="PS50835"/>
    </source>
</evidence>
<dbReference type="SMART" id="SM00409">
    <property type="entry name" value="IG"/>
    <property type="match status" value="3"/>
</dbReference>
<dbReference type="PANTHER" id="PTHR11860:SF49">
    <property type="entry name" value="HIGH AFFINITY IMMUNOGLOBULIN ALPHA AND IMMUNOGLOBULIN MU FC RECEPTOR"/>
    <property type="match status" value="1"/>
</dbReference>
<feature type="non-terminal residue" evidence="5">
    <location>
        <position position="336"/>
    </location>
</feature>
<evidence type="ECO:0000313" key="5">
    <source>
        <dbReference type="EMBL" id="NXU47112.1"/>
    </source>
</evidence>
<protein>
    <submittedName>
        <fullName evidence="5">PIGR protein</fullName>
    </submittedName>
</protein>
<dbReference type="SUPFAM" id="SSF48726">
    <property type="entry name" value="Immunoglobulin"/>
    <property type="match status" value="3"/>
</dbReference>